<accession>A0A3S5B005</accession>
<proteinExistence type="predicted"/>
<dbReference type="Proteomes" id="UP000784294">
    <property type="component" value="Unassembled WGS sequence"/>
</dbReference>
<organism evidence="2 3">
    <name type="scientific">Protopolystoma xenopodis</name>
    <dbReference type="NCBI Taxonomy" id="117903"/>
    <lineage>
        <taxon>Eukaryota</taxon>
        <taxon>Metazoa</taxon>
        <taxon>Spiralia</taxon>
        <taxon>Lophotrochozoa</taxon>
        <taxon>Platyhelminthes</taxon>
        <taxon>Monogenea</taxon>
        <taxon>Polyopisthocotylea</taxon>
        <taxon>Polystomatidea</taxon>
        <taxon>Polystomatidae</taxon>
        <taxon>Protopolystoma</taxon>
    </lineage>
</organism>
<gene>
    <name evidence="2" type="ORF">PXEA_LOCUS29992</name>
</gene>
<protein>
    <submittedName>
        <fullName evidence="2">Uncharacterized protein</fullName>
    </submittedName>
</protein>
<name>A0A3S5B005_9PLAT</name>
<comment type="caution">
    <text evidence="2">The sequence shown here is derived from an EMBL/GenBank/DDBJ whole genome shotgun (WGS) entry which is preliminary data.</text>
</comment>
<dbReference type="AlphaFoldDB" id="A0A3S5B005"/>
<dbReference type="EMBL" id="CAAALY010252555">
    <property type="protein sequence ID" value="VEL36552.1"/>
    <property type="molecule type" value="Genomic_DNA"/>
</dbReference>
<reference evidence="2" key="1">
    <citation type="submission" date="2018-11" db="EMBL/GenBank/DDBJ databases">
        <authorList>
            <consortium name="Pathogen Informatics"/>
        </authorList>
    </citation>
    <scope>NUCLEOTIDE SEQUENCE</scope>
</reference>
<keyword evidence="3" id="KW-1185">Reference proteome</keyword>
<evidence type="ECO:0000256" key="1">
    <source>
        <dbReference type="SAM" id="MobiDB-lite"/>
    </source>
</evidence>
<sequence length="245" mass="26240">MHRLRETCLLDAYARCPNRVRGSTEEIIMAGCTESNDYSRSPRDSASLHLFWTVVRAGATGIGGVPAAVIGTGNMRQDEMKKLFCTTTRATGTDAGWTKQEGGSISLSLSLCQSLSPYKSVSVLIMWPNGSANGQLHDWVALPMTSNWLRGVFSHMTGLVITLTDTLTVGQRCTKPDPDDPDDPAPFASAGLTHPSKRDAHCDSVRSGLVTESAFIGYASATIVFPSHRLSLTCQQVLPPAGVGL</sequence>
<feature type="region of interest" description="Disordered" evidence="1">
    <location>
        <begin position="172"/>
        <end position="199"/>
    </location>
</feature>
<evidence type="ECO:0000313" key="2">
    <source>
        <dbReference type="EMBL" id="VEL36552.1"/>
    </source>
</evidence>
<evidence type="ECO:0000313" key="3">
    <source>
        <dbReference type="Proteomes" id="UP000784294"/>
    </source>
</evidence>